<dbReference type="RefSeq" id="WP_041017019.1">
    <property type="nucleotide sequence ID" value="NZ_CCEJ010000003.1"/>
</dbReference>
<dbReference type="InterPro" id="IPR011047">
    <property type="entry name" value="Quinoprotein_ADH-like_sf"/>
</dbReference>
<dbReference type="PROSITE" id="PS50181">
    <property type="entry name" value="FBOX"/>
    <property type="match status" value="1"/>
</dbReference>
<dbReference type="Proteomes" id="UP000031552">
    <property type="component" value="Unassembled WGS sequence"/>
</dbReference>
<feature type="region of interest" description="Disordered" evidence="1">
    <location>
        <begin position="1"/>
        <end position="20"/>
    </location>
</feature>
<dbReference type="AlphaFoldDB" id="A0A090CYF0"/>
<sequence length="425" mass="48567">MQLTPCNSNQKVVSNLKPEETGDEVPEINFFDLIPEELVLLLAQYLDARAIGNLRLVCRKFNVIGSDASLIPTLFKTRFPILAGFYSREELNEEHYKKAILRTDNIRDTAFTPRQTVLREGYDFQGHISALVCRDNLLYGSCYKDGGVTVWDLEGNEKGHFFQFNPIPHHIGLSNNYIFGHSNATPSQTADYTGLQRISLLDQAYTFWNYPKANFWRFKVFDESIYAESSKGILEIDVESGLFNEYISVFPTEPFFADQYQVLGIGGFYITSWDRETLKEKESLPLIGHLPDRNLHLDIPTYHPETNLVFLARDYTSFASYDLRQKSIAYKKDIHGISISGIIFFNNQVVTSALDGCLKIWDHRKFSTQTPLRSLQLSFGITAISSNEDFLFIGTQYGDIIKCDFIKEGSLTSLMWDAFEKCLVS</sequence>
<comment type="caution">
    <text evidence="3">The sequence shown here is derived from an EMBL/GenBank/DDBJ whole genome shotgun (WGS) entry which is preliminary data.</text>
</comment>
<evidence type="ECO:0000313" key="3">
    <source>
        <dbReference type="EMBL" id="CDR33552.1"/>
    </source>
</evidence>
<dbReference type="InterPro" id="IPR001810">
    <property type="entry name" value="F-box_dom"/>
</dbReference>
<dbReference type="SUPFAM" id="SSF81383">
    <property type="entry name" value="F-box domain"/>
    <property type="match status" value="1"/>
</dbReference>
<protein>
    <submittedName>
        <fullName evidence="3">F-box and WD repeat-containing protein</fullName>
    </submittedName>
</protein>
<organism evidence="3 4">
    <name type="scientific">Candidatus Criblamydia sequanensis CRIB-18</name>
    <dbReference type="NCBI Taxonomy" id="1437425"/>
    <lineage>
        <taxon>Bacteria</taxon>
        <taxon>Pseudomonadati</taxon>
        <taxon>Chlamydiota</taxon>
        <taxon>Chlamydiia</taxon>
        <taxon>Parachlamydiales</taxon>
        <taxon>Candidatus Criblamydiaceae</taxon>
        <taxon>Candidatus Criblamydia</taxon>
    </lineage>
</organism>
<evidence type="ECO:0000313" key="4">
    <source>
        <dbReference type="Proteomes" id="UP000031552"/>
    </source>
</evidence>
<proteinExistence type="predicted"/>
<keyword evidence="4" id="KW-1185">Reference proteome</keyword>
<evidence type="ECO:0000256" key="1">
    <source>
        <dbReference type="SAM" id="MobiDB-lite"/>
    </source>
</evidence>
<dbReference type="SUPFAM" id="SSF50998">
    <property type="entry name" value="Quinoprotein alcohol dehydrogenase-like"/>
    <property type="match status" value="1"/>
</dbReference>
<dbReference type="InterPro" id="IPR015943">
    <property type="entry name" value="WD40/YVTN_repeat-like_dom_sf"/>
</dbReference>
<accession>A0A090CYF0</accession>
<dbReference type="Gene3D" id="2.130.10.10">
    <property type="entry name" value="YVTN repeat-like/Quinoprotein amine dehydrogenase"/>
    <property type="match status" value="1"/>
</dbReference>
<name>A0A090CYF0_9BACT</name>
<evidence type="ECO:0000259" key="2">
    <source>
        <dbReference type="PROSITE" id="PS50181"/>
    </source>
</evidence>
<dbReference type="InterPro" id="IPR036047">
    <property type="entry name" value="F-box-like_dom_sf"/>
</dbReference>
<reference evidence="3" key="1">
    <citation type="submission" date="2013-12" db="EMBL/GenBank/DDBJ databases">
        <authorList>
            <person name="Linke B."/>
        </authorList>
    </citation>
    <scope>NUCLEOTIDE SEQUENCE [LARGE SCALE GENOMIC DNA]</scope>
    <source>
        <strain evidence="3">CRIB-18</strain>
    </source>
</reference>
<reference evidence="3" key="2">
    <citation type="submission" date="2014-09" db="EMBL/GenBank/DDBJ databases">
        <title>Criblamydia sequanensis harbors a mega-plasmid encoding arsenite resistance.</title>
        <authorList>
            <person name="Bertelli C."/>
            <person name="Goesmann A."/>
            <person name="Greub G."/>
        </authorList>
    </citation>
    <scope>NUCLEOTIDE SEQUENCE [LARGE SCALE GENOMIC DNA]</scope>
    <source>
        <strain evidence="3">CRIB-18</strain>
    </source>
</reference>
<dbReference type="Pfam" id="PF12937">
    <property type="entry name" value="F-box-like"/>
    <property type="match status" value="1"/>
</dbReference>
<dbReference type="Gene3D" id="1.20.1280.50">
    <property type="match status" value="1"/>
</dbReference>
<dbReference type="STRING" id="1437425.CSEC_0720"/>
<gene>
    <name evidence="3" type="ORF">CSEC_0720</name>
</gene>
<feature type="domain" description="F-box" evidence="2">
    <location>
        <begin position="28"/>
        <end position="78"/>
    </location>
</feature>
<feature type="compositionally biased region" description="Polar residues" evidence="1">
    <location>
        <begin position="1"/>
        <end position="13"/>
    </location>
</feature>
<dbReference type="EMBL" id="CCEJ010000003">
    <property type="protein sequence ID" value="CDR33552.1"/>
    <property type="molecule type" value="Genomic_DNA"/>
</dbReference>